<proteinExistence type="predicted"/>
<accession>A0A0A9BJF0</accession>
<dbReference type="EMBL" id="GBRH01234399">
    <property type="protein sequence ID" value="JAD63496.1"/>
    <property type="molecule type" value="Transcribed_RNA"/>
</dbReference>
<dbReference type="AlphaFoldDB" id="A0A0A9BJF0"/>
<sequence>MVSQRCFPSRIWRHFDTILT</sequence>
<evidence type="ECO:0000313" key="1">
    <source>
        <dbReference type="EMBL" id="JAD63496.1"/>
    </source>
</evidence>
<reference evidence="1" key="1">
    <citation type="submission" date="2014-09" db="EMBL/GenBank/DDBJ databases">
        <authorList>
            <person name="Magalhaes I.L.F."/>
            <person name="Oliveira U."/>
            <person name="Santos F.R."/>
            <person name="Vidigal T.H.D.A."/>
            <person name="Brescovit A.D."/>
            <person name="Santos A.J."/>
        </authorList>
    </citation>
    <scope>NUCLEOTIDE SEQUENCE</scope>
    <source>
        <tissue evidence="1">Shoot tissue taken approximately 20 cm above the soil surface</tissue>
    </source>
</reference>
<name>A0A0A9BJF0_ARUDO</name>
<organism evidence="1">
    <name type="scientific">Arundo donax</name>
    <name type="common">Giant reed</name>
    <name type="synonym">Donax arundinaceus</name>
    <dbReference type="NCBI Taxonomy" id="35708"/>
    <lineage>
        <taxon>Eukaryota</taxon>
        <taxon>Viridiplantae</taxon>
        <taxon>Streptophyta</taxon>
        <taxon>Embryophyta</taxon>
        <taxon>Tracheophyta</taxon>
        <taxon>Spermatophyta</taxon>
        <taxon>Magnoliopsida</taxon>
        <taxon>Liliopsida</taxon>
        <taxon>Poales</taxon>
        <taxon>Poaceae</taxon>
        <taxon>PACMAD clade</taxon>
        <taxon>Arundinoideae</taxon>
        <taxon>Arundineae</taxon>
        <taxon>Arundo</taxon>
    </lineage>
</organism>
<reference evidence="1" key="2">
    <citation type="journal article" date="2015" name="Data Brief">
        <title>Shoot transcriptome of the giant reed, Arundo donax.</title>
        <authorList>
            <person name="Barrero R.A."/>
            <person name="Guerrero F.D."/>
            <person name="Moolhuijzen P."/>
            <person name="Goolsby J.A."/>
            <person name="Tidwell J."/>
            <person name="Bellgard S.E."/>
            <person name="Bellgard M.I."/>
        </authorList>
    </citation>
    <scope>NUCLEOTIDE SEQUENCE</scope>
    <source>
        <tissue evidence="1">Shoot tissue taken approximately 20 cm above the soil surface</tissue>
    </source>
</reference>
<protein>
    <submittedName>
        <fullName evidence="1">Uncharacterized protein</fullName>
    </submittedName>
</protein>